<comment type="caution">
    <text evidence="7">The sequence shown here is derived from an EMBL/GenBank/DDBJ whole genome shotgun (WGS) entry which is preliminary data.</text>
</comment>
<sequence length="190" mass="21139">MAKGPRYRVPFRRRRENKTNYPKRLKLLSSKRPRIVVRKTNKNMIIQLVGLGNKGDVTSISVITGELAKYGYELPTGNIPAAYLTGLLFGLKAKARLEGSQKSKISVSQKSKIFAEMDGAILDTGLNTSVKGSRIYASLKGILDVGMSIPHDPKILPDKRMVEGERMGKNVQEKIEKVKETVISSFGEYQ</sequence>
<evidence type="ECO:0000256" key="4">
    <source>
        <dbReference type="ARBA" id="ARBA00022980"/>
    </source>
</evidence>
<evidence type="ECO:0000256" key="5">
    <source>
        <dbReference type="ARBA" id="ARBA00023274"/>
    </source>
</evidence>
<proteinExistence type="inferred from homology"/>
<organism evidence="7 8">
    <name type="scientific">Candidatus Methanolliviera hydrocarbonicum</name>
    <dbReference type="NCBI Taxonomy" id="2491085"/>
    <lineage>
        <taxon>Archaea</taxon>
        <taxon>Methanobacteriati</taxon>
        <taxon>Methanobacteriota</taxon>
        <taxon>Candidatus Methanoliparia</taxon>
        <taxon>Candidatus Methanoliparales</taxon>
        <taxon>Candidatus Methanollivieraceae</taxon>
        <taxon>Candidatus Methanolliviera</taxon>
    </lineage>
</organism>
<dbReference type="Pfam" id="PF17144">
    <property type="entry name" value="Ribosomal_L5e"/>
    <property type="match status" value="1"/>
</dbReference>
<keyword evidence="3 6" id="KW-0694">RNA-binding</keyword>
<dbReference type="GO" id="GO:0008097">
    <property type="term" value="F:5S rRNA binding"/>
    <property type="evidence" value="ECO:0007669"/>
    <property type="project" value="InterPro"/>
</dbReference>
<protein>
    <recommendedName>
        <fullName evidence="6">Large ribosomal subunit protein uL18</fullName>
    </recommendedName>
</protein>
<gene>
    <name evidence="6" type="primary">rpl18</name>
    <name evidence="7" type="ORF">EF807_01030</name>
</gene>
<dbReference type="InterPro" id="IPR057267">
    <property type="entry name" value="Rbsml_uL18_arch"/>
</dbReference>
<dbReference type="InterPro" id="IPR057268">
    <property type="entry name" value="Ribosomal_L18"/>
</dbReference>
<dbReference type="GO" id="GO:0003735">
    <property type="term" value="F:structural constituent of ribosome"/>
    <property type="evidence" value="ECO:0007669"/>
    <property type="project" value="InterPro"/>
</dbReference>
<dbReference type="PRINTS" id="PR00058">
    <property type="entry name" value="RIBOSOMALL5"/>
</dbReference>
<dbReference type="SUPFAM" id="SSF53137">
    <property type="entry name" value="Translational machinery components"/>
    <property type="match status" value="1"/>
</dbReference>
<keyword evidence="5 6" id="KW-0687">Ribonucleoprotein</keyword>
<dbReference type="NCBIfam" id="NF006342">
    <property type="entry name" value="PRK08569.1"/>
    <property type="match status" value="1"/>
</dbReference>
<comment type="similarity">
    <text evidence="1 6">Belongs to the universal ribosomal protein uL18 family.</text>
</comment>
<dbReference type="CDD" id="cd00432">
    <property type="entry name" value="Ribosomal_L18_L5e"/>
    <property type="match status" value="1"/>
</dbReference>
<evidence type="ECO:0000313" key="7">
    <source>
        <dbReference type="EMBL" id="RZN73101.1"/>
    </source>
</evidence>
<dbReference type="GO" id="GO:0022625">
    <property type="term" value="C:cytosolic large ribosomal subunit"/>
    <property type="evidence" value="ECO:0007669"/>
    <property type="project" value="TreeGrafter"/>
</dbReference>
<evidence type="ECO:0000313" key="8">
    <source>
        <dbReference type="Proteomes" id="UP000320766"/>
    </source>
</evidence>
<dbReference type="GO" id="GO:0000027">
    <property type="term" value="P:ribosomal large subunit assembly"/>
    <property type="evidence" value="ECO:0007669"/>
    <property type="project" value="TreeGrafter"/>
</dbReference>
<dbReference type="HAMAP" id="MF_01337_A">
    <property type="entry name" value="Ribosomal_uL18_A"/>
    <property type="match status" value="1"/>
</dbReference>
<name>A0A520KYJ4_9EURY</name>
<dbReference type="Gene3D" id="3.30.420.100">
    <property type="match status" value="1"/>
</dbReference>
<evidence type="ECO:0000256" key="1">
    <source>
        <dbReference type="ARBA" id="ARBA00007116"/>
    </source>
</evidence>
<evidence type="ECO:0000256" key="6">
    <source>
        <dbReference type="HAMAP-Rule" id="MF_01337"/>
    </source>
</evidence>
<accession>A0A520KYJ4</accession>
<dbReference type="PANTHER" id="PTHR23410:SF12">
    <property type="entry name" value="LARGE RIBOSOMAL SUBUNIT PROTEIN UL18"/>
    <property type="match status" value="1"/>
</dbReference>
<dbReference type="EMBL" id="RXIL01000019">
    <property type="protein sequence ID" value="RZN73101.1"/>
    <property type="molecule type" value="Genomic_DNA"/>
</dbReference>
<comment type="function">
    <text evidence="6">This is one of the proteins that bind and probably mediate the attachment of the 5S RNA into the large ribosomal subunit, where it forms part of the central protuberance.</text>
</comment>
<dbReference type="Proteomes" id="UP000320766">
    <property type="component" value="Unassembled WGS sequence"/>
</dbReference>
<evidence type="ECO:0000256" key="3">
    <source>
        <dbReference type="ARBA" id="ARBA00022884"/>
    </source>
</evidence>
<reference evidence="7 8" key="1">
    <citation type="journal article" date="2019" name="Nat. Microbiol.">
        <title>Wide diversity of methane and short-chain alkane metabolisms in uncultured archaea.</title>
        <authorList>
            <person name="Borrel G."/>
            <person name="Adam P.S."/>
            <person name="McKay L.J."/>
            <person name="Chen L.X."/>
            <person name="Sierra-Garcia I.N."/>
            <person name="Sieber C.M."/>
            <person name="Letourneur Q."/>
            <person name="Ghozlane A."/>
            <person name="Andersen G.L."/>
            <person name="Li W.J."/>
            <person name="Hallam S.J."/>
            <person name="Muyzer G."/>
            <person name="de Oliveira V.M."/>
            <person name="Inskeep W.P."/>
            <person name="Banfield J.F."/>
            <person name="Gribaldo S."/>
        </authorList>
    </citation>
    <scope>NUCLEOTIDE SEQUENCE [LARGE SCALE GENOMIC DNA]</scope>
    <source>
        <strain evidence="7">NM1b</strain>
    </source>
</reference>
<keyword evidence="2 6" id="KW-0699">rRNA-binding</keyword>
<dbReference type="PANTHER" id="PTHR23410">
    <property type="entry name" value="RIBOSOMAL PROTEIN L5-RELATED"/>
    <property type="match status" value="1"/>
</dbReference>
<evidence type="ECO:0000256" key="2">
    <source>
        <dbReference type="ARBA" id="ARBA00022730"/>
    </source>
</evidence>
<dbReference type="GO" id="GO:0006412">
    <property type="term" value="P:translation"/>
    <property type="evidence" value="ECO:0007669"/>
    <property type="project" value="UniProtKB-UniRule"/>
</dbReference>
<dbReference type="AlphaFoldDB" id="A0A520KYJ4"/>
<dbReference type="InterPro" id="IPR005485">
    <property type="entry name" value="Rbsml_uL18_euk_arch"/>
</dbReference>
<comment type="subunit">
    <text evidence="6">Part of the 50S ribosomal subunit. Contacts the 5S and 23S rRNAs.</text>
</comment>
<keyword evidence="4 6" id="KW-0689">Ribosomal protein</keyword>